<proteinExistence type="inferred from homology"/>
<dbReference type="PROSITE" id="PS51793">
    <property type="entry name" value="MIS18"/>
    <property type="match status" value="1"/>
</dbReference>
<evidence type="ECO:0000256" key="9">
    <source>
        <dbReference type="ARBA" id="ARBA00023242"/>
    </source>
</evidence>
<evidence type="ECO:0000256" key="6">
    <source>
        <dbReference type="ARBA" id="ARBA00022723"/>
    </source>
</evidence>
<evidence type="ECO:0000256" key="7">
    <source>
        <dbReference type="ARBA" id="ARBA00022776"/>
    </source>
</evidence>
<keyword evidence="9" id="KW-0539">Nucleus</keyword>
<dbReference type="GeneID" id="101849407"/>
<keyword evidence="4" id="KW-0158">Chromosome</keyword>
<keyword evidence="14" id="KW-1185">Reference proteome</keyword>
<evidence type="ECO:0000256" key="5">
    <source>
        <dbReference type="ARBA" id="ARBA00022618"/>
    </source>
</evidence>
<dbReference type="Proteomes" id="UP000694888">
    <property type="component" value="Unplaced"/>
</dbReference>
<feature type="domain" description="Mis18" evidence="13">
    <location>
        <begin position="5"/>
        <end position="109"/>
    </location>
</feature>
<keyword evidence="8" id="KW-0862">Zinc</keyword>
<evidence type="ECO:0000259" key="13">
    <source>
        <dbReference type="PROSITE" id="PS51793"/>
    </source>
</evidence>
<evidence type="ECO:0000256" key="3">
    <source>
        <dbReference type="ARBA" id="ARBA00004584"/>
    </source>
</evidence>
<gene>
    <name evidence="15" type="primary">LOC101849407</name>
</gene>
<dbReference type="InterPro" id="IPR034752">
    <property type="entry name" value="Mis18"/>
</dbReference>
<keyword evidence="6" id="KW-0479">Metal-binding</keyword>
<comment type="subcellular location">
    <subcellularLocation>
        <location evidence="3">Chromosome</location>
        <location evidence="3">Centromere</location>
    </subcellularLocation>
    <subcellularLocation>
        <location evidence="2">Nucleus</location>
    </subcellularLocation>
</comment>
<evidence type="ECO:0000313" key="14">
    <source>
        <dbReference type="Proteomes" id="UP000694888"/>
    </source>
</evidence>
<keyword evidence="10" id="KW-0131">Cell cycle</keyword>
<evidence type="ECO:0000256" key="10">
    <source>
        <dbReference type="ARBA" id="ARBA00023306"/>
    </source>
</evidence>
<dbReference type="PANTHER" id="PTHR16431">
    <property type="entry name" value="NEUROGENIC PROTEIN MASTERMIND"/>
    <property type="match status" value="1"/>
</dbReference>
<evidence type="ECO:0000256" key="8">
    <source>
        <dbReference type="ARBA" id="ARBA00022833"/>
    </source>
</evidence>
<evidence type="ECO:0000313" key="15">
    <source>
        <dbReference type="RefSeq" id="XP_005108380.1"/>
    </source>
</evidence>
<dbReference type="PANTHER" id="PTHR16431:SF1">
    <property type="entry name" value="NEUROGENIC PROTEIN MASTERMIND"/>
    <property type="match status" value="1"/>
</dbReference>
<evidence type="ECO:0000256" key="12">
    <source>
        <dbReference type="RuleBase" id="RU110713"/>
    </source>
</evidence>
<dbReference type="RefSeq" id="XP_005108380.1">
    <property type="nucleotide sequence ID" value="XM_005108323.3"/>
</dbReference>
<keyword evidence="11" id="KW-0137">Centromere</keyword>
<sequence length="157" mass="17755">MSSSLSVFQCESCRSILGDSSSYVCFNEDLRSVTLSMPTGTQPQFIEVQALKKKHQSEIVDFHKKVFQTVTCKHCSQPVGMVFHDLPAHLSPMNHQITFLVDQISSYEVGSPSNQPNSIFTEIEKLQKEVTKLQRVMLNISDRIVTIEKCFAPDEDQ</sequence>
<evidence type="ECO:0000256" key="11">
    <source>
        <dbReference type="ARBA" id="ARBA00023328"/>
    </source>
</evidence>
<name>A0ABM0K493_APLCA</name>
<dbReference type="Pfam" id="PF03226">
    <property type="entry name" value="Yippee-Mis18"/>
    <property type="match status" value="1"/>
</dbReference>
<keyword evidence="5" id="KW-0132">Cell division</keyword>
<accession>A0ABM0K493</accession>
<evidence type="ECO:0000256" key="2">
    <source>
        <dbReference type="ARBA" id="ARBA00004123"/>
    </source>
</evidence>
<reference evidence="15" key="1">
    <citation type="submission" date="2025-08" db="UniProtKB">
        <authorList>
            <consortium name="RefSeq"/>
        </authorList>
    </citation>
    <scope>IDENTIFICATION</scope>
</reference>
<evidence type="ECO:0000256" key="4">
    <source>
        <dbReference type="ARBA" id="ARBA00022454"/>
    </source>
</evidence>
<evidence type="ECO:0000256" key="1">
    <source>
        <dbReference type="ARBA" id="ARBA00003694"/>
    </source>
</evidence>
<keyword evidence="7" id="KW-0498">Mitosis</keyword>
<dbReference type="InterPro" id="IPR004910">
    <property type="entry name" value="Yippee/Mis18/Cereblon"/>
</dbReference>
<organism evidence="14 15">
    <name type="scientific">Aplysia californica</name>
    <name type="common">California sea hare</name>
    <dbReference type="NCBI Taxonomy" id="6500"/>
    <lineage>
        <taxon>Eukaryota</taxon>
        <taxon>Metazoa</taxon>
        <taxon>Spiralia</taxon>
        <taxon>Lophotrochozoa</taxon>
        <taxon>Mollusca</taxon>
        <taxon>Gastropoda</taxon>
        <taxon>Heterobranchia</taxon>
        <taxon>Euthyneura</taxon>
        <taxon>Tectipleura</taxon>
        <taxon>Aplysiida</taxon>
        <taxon>Aplysioidea</taxon>
        <taxon>Aplysiidae</taxon>
        <taxon>Aplysia</taxon>
    </lineage>
</organism>
<comment type="function">
    <text evidence="1">Required for recruitment of CENPA to centromeres and normal chromosome segregation during mitosis.</text>
</comment>
<protein>
    <recommendedName>
        <fullName evidence="12">Protein yippee-like</fullName>
    </recommendedName>
</protein>
<comment type="similarity">
    <text evidence="12">Belongs to the yippee family.</text>
</comment>